<feature type="region of interest" description="Disordered" evidence="1">
    <location>
        <begin position="97"/>
        <end position="116"/>
    </location>
</feature>
<protein>
    <recommendedName>
        <fullName evidence="4">Lysine-specific metallo-endopeptidase domain-containing protein</fullName>
    </recommendedName>
</protein>
<sequence length="138" mass="15440">MQGGQLTQAQWAHVNYYFKLDPQNTNIPAGVIGKLQATLDGIKANQLKVRVMFFNFAKPTDKKLITIAKAQILNVNQAVRFFIHECTHIYADTDDHSERGYGNNQGTYRQPGLTPEEAPNNADTYAYLTVQLAGRALL</sequence>
<reference evidence="2 3" key="1">
    <citation type="journal article" date="2019" name="Environ. Microbiol.">
        <title>Species interactions and distinct microbial communities in high Arctic permafrost affected cryosols are associated with the CH4 and CO2 gas fluxes.</title>
        <authorList>
            <person name="Altshuler I."/>
            <person name="Hamel J."/>
            <person name="Turney S."/>
            <person name="Magnuson E."/>
            <person name="Levesque R."/>
            <person name="Greer C."/>
            <person name="Whyte L.G."/>
        </authorList>
    </citation>
    <scope>NUCLEOTIDE SEQUENCE [LARGE SCALE GENOMIC DNA]</scope>
    <source>
        <strain evidence="2 3">S13Y</strain>
    </source>
</reference>
<gene>
    <name evidence="2" type="ORF">EAH88_10960</name>
</gene>
<dbReference type="EMBL" id="RCZO01000006">
    <property type="protein sequence ID" value="TPG08169.1"/>
    <property type="molecule type" value="Genomic_DNA"/>
</dbReference>
<dbReference type="Gene3D" id="3.40.390.10">
    <property type="entry name" value="Collagenase (Catalytic Domain)"/>
    <property type="match status" value="1"/>
</dbReference>
<evidence type="ECO:0000313" key="3">
    <source>
        <dbReference type="Proteomes" id="UP000319486"/>
    </source>
</evidence>
<proteinExistence type="predicted"/>
<dbReference type="InterPro" id="IPR024079">
    <property type="entry name" value="MetalloPept_cat_dom_sf"/>
</dbReference>
<comment type="caution">
    <text evidence="2">The sequence shown here is derived from an EMBL/GenBank/DDBJ whole genome shotgun (WGS) entry which is preliminary data.</text>
</comment>
<evidence type="ECO:0000256" key="1">
    <source>
        <dbReference type="SAM" id="MobiDB-lite"/>
    </source>
</evidence>
<dbReference type="Proteomes" id="UP000319486">
    <property type="component" value="Unassembled WGS sequence"/>
</dbReference>
<evidence type="ECO:0000313" key="2">
    <source>
        <dbReference type="EMBL" id="TPG08169.1"/>
    </source>
</evidence>
<name>A0A502C870_9GAMM</name>
<evidence type="ECO:0008006" key="4">
    <source>
        <dbReference type="Google" id="ProtNLM"/>
    </source>
</evidence>
<dbReference type="AlphaFoldDB" id="A0A502C870"/>
<dbReference type="GO" id="GO:0008237">
    <property type="term" value="F:metallopeptidase activity"/>
    <property type="evidence" value="ECO:0007669"/>
    <property type="project" value="InterPro"/>
</dbReference>
<accession>A0A502C870</accession>
<organism evidence="2 3">
    <name type="scientific">Rhodanobacter glycinis</name>
    <dbReference type="NCBI Taxonomy" id="582702"/>
    <lineage>
        <taxon>Bacteria</taxon>
        <taxon>Pseudomonadati</taxon>
        <taxon>Pseudomonadota</taxon>
        <taxon>Gammaproteobacteria</taxon>
        <taxon>Lysobacterales</taxon>
        <taxon>Rhodanobacteraceae</taxon>
        <taxon>Rhodanobacter</taxon>
    </lineage>
</organism>
<keyword evidence="3" id="KW-1185">Reference proteome</keyword>